<dbReference type="AlphaFoldDB" id="E1R997"/>
<evidence type="ECO:0000256" key="1">
    <source>
        <dbReference type="SAM" id="Phobius"/>
    </source>
</evidence>
<feature type="transmembrane region" description="Helical" evidence="1">
    <location>
        <begin position="12"/>
        <end position="29"/>
    </location>
</feature>
<name>E1R997_SEDSS</name>
<evidence type="ECO:0000313" key="3">
    <source>
        <dbReference type="EMBL" id="ADK83066.1"/>
    </source>
</evidence>
<feature type="domain" description="Inner membrane protein YgaP-like transmembrane" evidence="2">
    <location>
        <begin position="1"/>
        <end position="66"/>
    </location>
</feature>
<dbReference type="EMBL" id="CP002116">
    <property type="protein sequence ID" value="ADK83066.1"/>
    <property type="molecule type" value="Genomic_DNA"/>
</dbReference>
<keyword evidence="1" id="KW-0812">Transmembrane</keyword>
<keyword evidence="1" id="KW-0472">Membrane</keyword>
<keyword evidence="1" id="KW-1133">Transmembrane helix</keyword>
<keyword evidence="4" id="KW-1185">Reference proteome</keyword>
<protein>
    <recommendedName>
        <fullName evidence="2">Inner membrane protein YgaP-like transmembrane domain-containing protein</fullName>
    </recommendedName>
</protein>
<dbReference type="STRING" id="573413.Spirs_3981"/>
<evidence type="ECO:0000259" key="2">
    <source>
        <dbReference type="Pfam" id="PF11127"/>
    </source>
</evidence>
<dbReference type="HOGENOM" id="CLU_176022_3_0_12"/>
<dbReference type="eggNOG" id="ENOG50329KN">
    <property type="taxonomic scope" value="Bacteria"/>
</dbReference>
<dbReference type="RefSeq" id="WP_013256523.1">
    <property type="nucleotide sequence ID" value="NC_014364.1"/>
</dbReference>
<organism evidence="3 4">
    <name type="scientific">Sediminispirochaeta smaragdinae (strain DSM 11293 / JCM 15392 / SEBR 4228)</name>
    <name type="common">Spirochaeta smaragdinae</name>
    <dbReference type="NCBI Taxonomy" id="573413"/>
    <lineage>
        <taxon>Bacteria</taxon>
        <taxon>Pseudomonadati</taxon>
        <taxon>Spirochaetota</taxon>
        <taxon>Spirochaetia</taxon>
        <taxon>Spirochaetales</taxon>
        <taxon>Spirochaetaceae</taxon>
        <taxon>Sediminispirochaeta</taxon>
    </lineage>
</organism>
<gene>
    <name evidence="3" type="ordered locus">Spirs_3981</name>
</gene>
<reference evidence="3 4" key="1">
    <citation type="journal article" date="2010" name="Stand. Genomic Sci.">
        <title>Complete genome sequence of Spirochaeta smaragdinae type strain (SEBR 4228).</title>
        <authorList>
            <person name="Mavromatis K."/>
            <person name="Yasawong M."/>
            <person name="Chertkov O."/>
            <person name="Lapidus A."/>
            <person name="Lucas S."/>
            <person name="Nolan M."/>
            <person name="Del Rio T.G."/>
            <person name="Tice H."/>
            <person name="Cheng J.F."/>
            <person name="Pitluck S."/>
            <person name="Liolios K."/>
            <person name="Ivanova N."/>
            <person name="Tapia R."/>
            <person name="Han C."/>
            <person name="Bruce D."/>
            <person name="Goodwin L."/>
            <person name="Pati A."/>
            <person name="Chen A."/>
            <person name="Palaniappan K."/>
            <person name="Land M."/>
            <person name="Hauser L."/>
            <person name="Chang Y.J."/>
            <person name="Jeffries C.D."/>
            <person name="Detter J.C."/>
            <person name="Rohde M."/>
            <person name="Brambilla E."/>
            <person name="Spring S."/>
            <person name="Goker M."/>
            <person name="Sikorski J."/>
            <person name="Woyke T."/>
            <person name="Bristow J."/>
            <person name="Eisen J.A."/>
            <person name="Markowitz V."/>
            <person name="Hugenholtz P."/>
            <person name="Klenk H.P."/>
            <person name="Kyrpides N.C."/>
        </authorList>
    </citation>
    <scope>NUCLEOTIDE SEQUENCE [LARGE SCALE GENOMIC DNA]</scope>
    <source>
        <strain evidence="4">DSM 11293 / JCM 15392 / SEBR 4228</strain>
    </source>
</reference>
<proteinExistence type="predicted"/>
<dbReference type="KEGG" id="ssm:Spirs_3981"/>
<dbReference type="Proteomes" id="UP000002318">
    <property type="component" value="Chromosome"/>
</dbReference>
<sequence>MKQNIGTIDRLIRIALAIIAAILLFTGQINGPLAVIIGVLGVIFLATGIFAFCPLYIPLGISTKGKKSK</sequence>
<dbReference type="InterPro" id="IPR021309">
    <property type="entry name" value="YgaP-like_TM"/>
</dbReference>
<accession>E1R997</accession>
<feature type="transmembrane region" description="Helical" evidence="1">
    <location>
        <begin position="35"/>
        <end position="59"/>
    </location>
</feature>
<evidence type="ECO:0000313" key="4">
    <source>
        <dbReference type="Proteomes" id="UP000002318"/>
    </source>
</evidence>
<dbReference type="Pfam" id="PF11127">
    <property type="entry name" value="YgaP-like_TM"/>
    <property type="match status" value="1"/>
</dbReference>
<dbReference type="OrthoDB" id="9804804at2"/>